<feature type="disulfide bond" evidence="4 5">
    <location>
        <begin position="132"/>
        <end position="143"/>
    </location>
</feature>
<evidence type="ECO:0007829" key="5">
    <source>
        <dbReference type="PDB" id="7PV1"/>
    </source>
</evidence>
<organism evidence="3">
    <name type="scientific">Chaetomium thermophilum (strain DSM 1495 / CBS 144.50 / IMI 039719)</name>
    <name type="common">Thermochaetoides thermophila</name>
    <dbReference type="NCBI Taxonomy" id="759272"/>
    <lineage>
        <taxon>Eukaryota</taxon>
        <taxon>Fungi</taxon>
        <taxon>Dikarya</taxon>
        <taxon>Ascomycota</taxon>
        <taxon>Pezizomycotina</taxon>
        <taxon>Sordariomycetes</taxon>
        <taxon>Sordariomycetidae</taxon>
        <taxon>Sordariales</taxon>
        <taxon>Chaetomiaceae</taxon>
        <taxon>Thermochaetoides</taxon>
    </lineage>
</organism>
<feature type="compositionally biased region" description="Low complexity" evidence="1">
    <location>
        <begin position="88"/>
        <end position="97"/>
    </location>
</feature>
<dbReference type="RefSeq" id="XP_006691742.1">
    <property type="nucleotide sequence ID" value="XM_006691679.1"/>
</dbReference>
<dbReference type="Proteomes" id="UP000008066">
    <property type="component" value="Unassembled WGS sequence"/>
</dbReference>
<protein>
    <recommendedName>
        <fullName evidence="6">MICOS complex subunit mic19</fullName>
    </recommendedName>
</protein>
<gene>
    <name evidence="2" type="ORF">CTHT_0012250</name>
</gene>
<dbReference type="InterPro" id="IPR012471">
    <property type="entry name" value="DUF1690"/>
</dbReference>
<feature type="region of interest" description="Disordered" evidence="1">
    <location>
        <begin position="1"/>
        <end position="25"/>
    </location>
</feature>
<dbReference type="STRING" id="759272.G0S140"/>
<dbReference type="HOGENOM" id="CLU_093897_2_0_1"/>
<proteinExistence type="evidence at protein level"/>
<name>G0S140_CHATD</name>
<dbReference type="GeneID" id="18255263"/>
<dbReference type="SMR" id="G0S140"/>
<feature type="region of interest" description="Disordered" evidence="1">
    <location>
        <begin position="77"/>
        <end position="99"/>
    </location>
</feature>
<evidence type="ECO:0000313" key="3">
    <source>
        <dbReference type="Proteomes" id="UP000008066"/>
    </source>
</evidence>
<sequence length="167" mass="19264">MGSSSSKPSNPAPHVWKGTPQPGVSQNLVEQLETSNETDISRQQAAELLVQQRVAAELKRLREQEIEALREVQQRLSAEPDLAEDQQQHQTSITRQQVAKQIDDLRSKLEERRQVRPLPESVEKARSEVVRCLREHDRRPLNCWQEVEAFKEEVRKLEKGWVDKVAS</sequence>
<dbReference type="PDB" id="7PV0">
    <property type="method" value="X-ray"/>
    <property type="resolution" value="2.15 A"/>
    <property type="chains" value="A/B/C/D/E/F=116-164"/>
</dbReference>
<dbReference type="PDB" id="7PV1">
    <property type="method" value="X-ray"/>
    <property type="resolution" value="2.50 A"/>
    <property type="chains" value="A/B/C/D=116-164"/>
</dbReference>
<dbReference type="OMA" id="GKSLNCW"/>
<keyword evidence="4 5" id="KW-0002">3D-structure</keyword>
<dbReference type="Pfam" id="PF07956">
    <property type="entry name" value="DUF1690"/>
    <property type="match status" value="1"/>
</dbReference>
<evidence type="ECO:0007829" key="4">
    <source>
        <dbReference type="PDB" id="7PV0"/>
    </source>
</evidence>
<reference evidence="4 5" key="2">
    <citation type="journal article" date="2022" name="Sci. Adv.">
        <title>Structural insights into crista junction formation by the Mic60-Mic19 complex.</title>
        <authorList>
            <person name="Bock-Bierbaum T."/>
            <person name="Funck K."/>
            <person name="Wollweber F."/>
            <person name="Lisicki E."/>
            <person name="von der Malsburg K."/>
            <person name="von der Malsburg A."/>
            <person name="Laborenz J."/>
            <person name="Noel J.K."/>
            <person name="Hessenberger M."/>
            <person name="Jungbluth S."/>
            <person name="Bernert C."/>
            <person name="Kunz S."/>
            <person name="Riedel D."/>
            <person name="Lilie H."/>
            <person name="Jakobs S."/>
            <person name="van der Laan M."/>
            <person name="Daumke O."/>
        </authorList>
    </citation>
    <scope>X-RAY CRYSTALLOGRAPHY (2.15 ANGSTROMS) OF 116-164</scope>
    <scope>DISULFIDE BONDS</scope>
</reference>
<dbReference type="AlphaFoldDB" id="G0S140"/>
<evidence type="ECO:0000313" key="2">
    <source>
        <dbReference type="EMBL" id="EGS22750.1"/>
    </source>
</evidence>
<dbReference type="OrthoDB" id="5544375at2759"/>
<evidence type="ECO:0008006" key="6">
    <source>
        <dbReference type="Google" id="ProtNLM"/>
    </source>
</evidence>
<keyword evidence="3" id="KW-1185">Reference proteome</keyword>
<dbReference type="EMBL" id="GL988039">
    <property type="protein sequence ID" value="EGS22750.1"/>
    <property type="molecule type" value="Genomic_DNA"/>
</dbReference>
<reference evidence="2 3" key="1">
    <citation type="journal article" date="2011" name="Cell">
        <title>Insight into structure and assembly of the nuclear pore complex by utilizing the genome of a eukaryotic thermophile.</title>
        <authorList>
            <person name="Amlacher S."/>
            <person name="Sarges P."/>
            <person name="Flemming D."/>
            <person name="van Noort V."/>
            <person name="Kunze R."/>
            <person name="Devos D.P."/>
            <person name="Arumugam M."/>
            <person name="Bork P."/>
            <person name="Hurt E."/>
        </authorList>
    </citation>
    <scope>NUCLEOTIDE SEQUENCE [LARGE SCALE GENOMIC DNA]</scope>
    <source>
        <strain evidence="3">DSM 1495 / CBS 144.50 / IMI 039719</strain>
    </source>
</reference>
<evidence type="ECO:0000256" key="1">
    <source>
        <dbReference type="SAM" id="MobiDB-lite"/>
    </source>
</evidence>
<dbReference type="KEGG" id="cthr:CTHT_0012250"/>
<dbReference type="eggNOG" id="ENOG502SDJV">
    <property type="taxonomic scope" value="Eukaryota"/>
</dbReference>
<accession>G0S140</accession>